<keyword evidence="5 6" id="KW-0804">Transcription</keyword>
<evidence type="ECO:0000256" key="3">
    <source>
        <dbReference type="ARBA" id="ARBA00023082"/>
    </source>
</evidence>
<comment type="caution">
    <text evidence="9">The sequence shown here is derived from an EMBL/GenBank/DDBJ whole genome shotgun (WGS) entry which is preliminary data.</text>
</comment>
<dbReference type="InterPro" id="IPR007627">
    <property type="entry name" value="RNA_pol_sigma70_r2"/>
</dbReference>
<protein>
    <recommendedName>
        <fullName evidence="6">RNA polymerase sigma factor</fullName>
    </recommendedName>
</protein>
<name>A0ABU2JFR1_9ACTN</name>
<feature type="domain" description="RNA polymerase sigma factor 70 region 4 type 2" evidence="8">
    <location>
        <begin position="125"/>
        <end position="176"/>
    </location>
</feature>
<dbReference type="SUPFAM" id="SSF88659">
    <property type="entry name" value="Sigma3 and sigma4 domains of RNA polymerase sigma factors"/>
    <property type="match status" value="1"/>
</dbReference>
<evidence type="ECO:0000256" key="1">
    <source>
        <dbReference type="ARBA" id="ARBA00010641"/>
    </source>
</evidence>
<accession>A0ABU2JFR1</accession>
<dbReference type="InterPro" id="IPR039425">
    <property type="entry name" value="RNA_pol_sigma-70-like"/>
</dbReference>
<evidence type="ECO:0000313" key="10">
    <source>
        <dbReference type="Proteomes" id="UP001183176"/>
    </source>
</evidence>
<dbReference type="PANTHER" id="PTHR43133:SF25">
    <property type="entry name" value="RNA POLYMERASE SIGMA FACTOR RFAY-RELATED"/>
    <property type="match status" value="1"/>
</dbReference>
<dbReference type="SUPFAM" id="SSF88946">
    <property type="entry name" value="Sigma2 domain of RNA polymerase sigma factors"/>
    <property type="match status" value="1"/>
</dbReference>
<dbReference type="InterPro" id="IPR013324">
    <property type="entry name" value="RNA_pol_sigma_r3/r4-like"/>
</dbReference>
<keyword evidence="10" id="KW-1185">Reference proteome</keyword>
<gene>
    <name evidence="9" type="ORF">RM423_20890</name>
</gene>
<evidence type="ECO:0000256" key="4">
    <source>
        <dbReference type="ARBA" id="ARBA00023125"/>
    </source>
</evidence>
<dbReference type="Pfam" id="PF04542">
    <property type="entry name" value="Sigma70_r2"/>
    <property type="match status" value="1"/>
</dbReference>
<organism evidence="9 10">
    <name type="scientific">Jatrophihabitans lederbergiae</name>
    <dbReference type="NCBI Taxonomy" id="3075547"/>
    <lineage>
        <taxon>Bacteria</taxon>
        <taxon>Bacillati</taxon>
        <taxon>Actinomycetota</taxon>
        <taxon>Actinomycetes</taxon>
        <taxon>Jatrophihabitantales</taxon>
        <taxon>Jatrophihabitantaceae</taxon>
        <taxon>Jatrophihabitans</taxon>
    </lineage>
</organism>
<dbReference type="InterPro" id="IPR036388">
    <property type="entry name" value="WH-like_DNA-bd_sf"/>
</dbReference>
<dbReference type="InterPro" id="IPR014284">
    <property type="entry name" value="RNA_pol_sigma-70_dom"/>
</dbReference>
<keyword evidence="3 6" id="KW-0731">Sigma factor</keyword>
<comment type="similarity">
    <text evidence="1 6">Belongs to the sigma-70 factor family. ECF subfamily.</text>
</comment>
<dbReference type="NCBIfam" id="TIGR02937">
    <property type="entry name" value="sigma70-ECF"/>
    <property type="match status" value="1"/>
</dbReference>
<dbReference type="InterPro" id="IPR013249">
    <property type="entry name" value="RNA_pol_sigma70_r4_t2"/>
</dbReference>
<feature type="domain" description="RNA polymerase sigma-70 region 2" evidence="7">
    <location>
        <begin position="29"/>
        <end position="88"/>
    </location>
</feature>
<keyword evidence="4 6" id="KW-0238">DNA-binding</keyword>
<dbReference type="Gene3D" id="1.10.10.10">
    <property type="entry name" value="Winged helix-like DNA-binding domain superfamily/Winged helix DNA-binding domain"/>
    <property type="match status" value="1"/>
</dbReference>
<evidence type="ECO:0000256" key="2">
    <source>
        <dbReference type="ARBA" id="ARBA00023015"/>
    </source>
</evidence>
<dbReference type="InterPro" id="IPR000838">
    <property type="entry name" value="RNA_pol_sigma70_ECF_CS"/>
</dbReference>
<dbReference type="Gene3D" id="1.10.1740.10">
    <property type="match status" value="1"/>
</dbReference>
<dbReference type="PANTHER" id="PTHR43133">
    <property type="entry name" value="RNA POLYMERASE ECF-TYPE SIGMA FACTO"/>
    <property type="match status" value="1"/>
</dbReference>
<keyword evidence="2 6" id="KW-0805">Transcription regulation</keyword>
<evidence type="ECO:0000256" key="5">
    <source>
        <dbReference type="ARBA" id="ARBA00023163"/>
    </source>
</evidence>
<dbReference type="PROSITE" id="PS01063">
    <property type="entry name" value="SIGMA70_ECF"/>
    <property type="match status" value="1"/>
</dbReference>
<dbReference type="Proteomes" id="UP001183176">
    <property type="component" value="Unassembled WGS sequence"/>
</dbReference>
<proteinExistence type="inferred from homology"/>
<evidence type="ECO:0000256" key="6">
    <source>
        <dbReference type="RuleBase" id="RU000716"/>
    </source>
</evidence>
<evidence type="ECO:0000313" key="9">
    <source>
        <dbReference type="EMBL" id="MDT0263835.1"/>
    </source>
</evidence>
<dbReference type="EMBL" id="JAVREH010000055">
    <property type="protein sequence ID" value="MDT0263835.1"/>
    <property type="molecule type" value="Genomic_DNA"/>
</dbReference>
<reference evidence="10" key="1">
    <citation type="submission" date="2023-07" db="EMBL/GenBank/DDBJ databases">
        <title>30 novel species of actinomycetes from the DSMZ collection.</title>
        <authorList>
            <person name="Nouioui I."/>
        </authorList>
    </citation>
    <scope>NUCLEOTIDE SEQUENCE [LARGE SCALE GENOMIC DNA]</scope>
    <source>
        <strain evidence="10">DSM 44399</strain>
    </source>
</reference>
<sequence length="190" mass="20721">MSPGLNDAATAADAARKSAFAEHVEPEIDVLLRAARTLTGSWVDAEDLVQDTLIRAYRGLGSFDGAHPRAWLLTILRNTNINSHRRQRPDLLDADDSLERHTLAFGAAESSSPEQTITDRELGDDLHRAVAALDPKFSTVVLLVDVDDLSYTEVADVLGIAVGTVTSRLSRARKRLRHDLNAAAKSRRSS</sequence>
<evidence type="ECO:0000259" key="7">
    <source>
        <dbReference type="Pfam" id="PF04542"/>
    </source>
</evidence>
<dbReference type="InterPro" id="IPR013325">
    <property type="entry name" value="RNA_pol_sigma_r2"/>
</dbReference>
<evidence type="ECO:0000259" key="8">
    <source>
        <dbReference type="Pfam" id="PF08281"/>
    </source>
</evidence>
<dbReference type="Pfam" id="PF08281">
    <property type="entry name" value="Sigma70_r4_2"/>
    <property type="match status" value="1"/>
</dbReference>
<dbReference type="RefSeq" id="WP_311424979.1">
    <property type="nucleotide sequence ID" value="NZ_JAVREH010000055.1"/>
</dbReference>